<reference evidence="1" key="2">
    <citation type="submission" date="2020-11" db="EMBL/GenBank/DDBJ databases">
        <authorList>
            <person name="McCartney M.A."/>
            <person name="Auch B."/>
            <person name="Kono T."/>
            <person name="Mallez S."/>
            <person name="Becker A."/>
            <person name="Gohl D.M."/>
            <person name="Silverstein K.A.T."/>
            <person name="Koren S."/>
            <person name="Bechman K.B."/>
            <person name="Herman A."/>
            <person name="Abrahante J.E."/>
            <person name="Garbe J."/>
        </authorList>
    </citation>
    <scope>NUCLEOTIDE SEQUENCE</scope>
    <source>
        <strain evidence="1">Duluth1</strain>
        <tissue evidence="1">Whole animal</tissue>
    </source>
</reference>
<organism evidence="1 2">
    <name type="scientific">Dreissena polymorpha</name>
    <name type="common">Zebra mussel</name>
    <name type="synonym">Mytilus polymorpha</name>
    <dbReference type="NCBI Taxonomy" id="45954"/>
    <lineage>
        <taxon>Eukaryota</taxon>
        <taxon>Metazoa</taxon>
        <taxon>Spiralia</taxon>
        <taxon>Lophotrochozoa</taxon>
        <taxon>Mollusca</taxon>
        <taxon>Bivalvia</taxon>
        <taxon>Autobranchia</taxon>
        <taxon>Heteroconchia</taxon>
        <taxon>Euheterodonta</taxon>
        <taxon>Imparidentia</taxon>
        <taxon>Neoheterodontei</taxon>
        <taxon>Myida</taxon>
        <taxon>Dreissenoidea</taxon>
        <taxon>Dreissenidae</taxon>
        <taxon>Dreissena</taxon>
    </lineage>
</organism>
<sequence>MDLKLEKFYALGGNHLLKAMSDLLLENPENPNVDCLRHITCDVYQNLTSDEALFVSCWHNRQSQHKDITLQKLFCQGKSWASYKPFYPAKLTVLVYRNQQSRDS</sequence>
<gene>
    <name evidence="1" type="ORF">DPMN_161348</name>
</gene>
<evidence type="ECO:0000313" key="2">
    <source>
        <dbReference type="Proteomes" id="UP000828390"/>
    </source>
</evidence>
<dbReference type="Proteomes" id="UP000828390">
    <property type="component" value="Unassembled WGS sequence"/>
</dbReference>
<comment type="caution">
    <text evidence="1">The sequence shown here is derived from an EMBL/GenBank/DDBJ whole genome shotgun (WGS) entry which is preliminary data.</text>
</comment>
<proteinExistence type="predicted"/>
<dbReference type="EMBL" id="JAIWYP010000008">
    <property type="protein sequence ID" value="KAH3783411.1"/>
    <property type="molecule type" value="Genomic_DNA"/>
</dbReference>
<protein>
    <submittedName>
        <fullName evidence="1">Uncharacterized protein</fullName>
    </submittedName>
</protein>
<evidence type="ECO:0000313" key="1">
    <source>
        <dbReference type="EMBL" id="KAH3783411.1"/>
    </source>
</evidence>
<reference evidence="1" key="1">
    <citation type="journal article" date="2019" name="bioRxiv">
        <title>The Genome of the Zebra Mussel, Dreissena polymorpha: A Resource for Invasive Species Research.</title>
        <authorList>
            <person name="McCartney M.A."/>
            <person name="Auch B."/>
            <person name="Kono T."/>
            <person name="Mallez S."/>
            <person name="Zhang Y."/>
            <person name="Obille A."/>
            <person name="Becker A."/>
            <person name="Abrahante J.E."/>
            <person name="Garbe J."/>
            <person name="Badalamenti J.P."/>
            <person name="Herman A."/>
            <person name="Mangelson H."/>
            <person name="Liachko I."/>
            <person name="Sullivan S."/>
            <person name="Sone E.D."/>
            <person name="Koren S."/>
            <person name="Silverstein K.A.T."/>
            <person name="Beckman K.B."/>
            <person name="Gohl D.M."/>
        </authorList>
    </citation>
    <scope>NUCLEOTIDE SEQUENCE</scope>
    <source>
        <strain evidence="1">Duluth1</strain>
        <tissue evidence="1">Whole animal</tissue>
    </source>
</reference>
<dbReference type="AlphaFoldDB" id="A0A9D4IPL0"/>
<name>A0A9D4IPL0_DREPO</name>
<keyword evidence="2" id="KW-1185">Reference proteome</keyword>
<accession>A0A9D4IPL0</accession>